<evidence type="ECO:0000256" key="1">
    <source>
        <dbReference type="SAM" id="MobiDB-lite"/>
    </source>
</evidence>
<evidence type="ECO:0000313" key="3">
    <source>
        <dbReference type="Proteomes" id="UP001152798"/>
    </source>
</evidence>
<feature type="region of interest" description="Disordered" evidence="1">
    <location>
        <begin position="1"/>
        <end position="29"/>
    </location>
</feature>
<keyword evidence="3" id="KW-1185">Reference proteome</keyword>
<protein>
    <submittedName>
        <fullName evidence="2">Uncharacterized protein</fullName>
    </submittedName>
</protein>
<reference evidence="2" key="1">
    <citation type="submission" date="2022-01" db="EMBL/GenBank/DDBJ databases">
        <authorList>
            <person name="King R."/>
        </authorList>
    </citation>
    <scope>NUCLEOTIDE SEQUENCE</scope>
</reference>
<name>A0A9P0H6Y5_NEZVI</name>
<dbReference type="AlphaFoldDB" id="A0A9P0H6Y5"/>
<proteinExistence type="predicted"/>
<dbReference type="Proteomes" id="UP001152798">
    <property type="component" value="Chromosome 3"/>
</dbReference>
<sequence length="70" mass="7806">MAESIQTSRGTGSRLGAGGGGWSSKMEHAQWPRAQSMHRWLLYQRPAPLRPFPWLPPLFVSPTFTLSLAL</sequence>
<gene>
    <name evidence="2" type="ORF">NEZAVI_LOCUS6670</name>
</gene>
<evidence type="ECO:0000313" key="2">
    <source>
        <dbReference type="EMBL" id="CAH1396643.1"/>
    </source>
</evidence>
<accession>A0A9P0H6Y5</accession>
<dbReference type="EMBL" id="OV725079">
    <property type="protein sequence ID" value="CAH1396643.1"/>
    <property type="molecule type" value="Genomic_DNA"/>
</dbReference>
<organism evidence="2 3">
    <name type="scientific">Nezara viridula</name>
    <name type="common">Southern green stink bug</name>
    <name type="synonym">Cimex viridulus</name>
    <dbReference type="NCBI Taxonomy" id="85310"/>
    <lineage>
        <taxon>Eukaryota</taxon>
        <taxon>Metazoa</taxon>
        <taxon>Ecdysozoa</taxon>
        <taxon>Arthropoda</taxon>
        <taxon>Hexapoda</taxon>
        <taxon>Insecta</taxon>
        <taxon>Pterygota</taxon>
        <taxon>Neoptera</taxon>
        <taxon>Paraneoptera</taxon>
        <taxon>Hemiptera</taxon>
        <taxon>Heteroptera</taxon>
        <taxon>Panheteroptera</taxon>
        <taxon>Pentatomomorpha</taxon>
        <taxon>Pentatomoidea</taxon>
        <taxon>Pentatomidae</taxon>
        <taxon>Pentatominae</taxon>
        <taxon>Nezara</taxon>
    </lineage>
</organism>
<feature type="compositionally biased region" description="Gly residues" evidence="1">
    <location>
        <begin position="13"/>
        <end position="22"/>
    </location>
</feature>